<dbReference type="EMBL" id="JACHGT010000006">
    <property type="protein sequence ID" value="MBB6035278.1"/>
    <property type="molecule type" value="Genomic_DNA"/>
</dbReference>
<comment type="caution">
    <text evidence="2">The sequence shown here is derived from an EMBL/GenBank/DDBJ whole genome shotgun (WGS) entry which is preliminary data.</text>
</comment>
<keyword evidence="1" id="KW-0472">Membrane</keyword>
<organism evidence="2 3">
    <name type="scientific">Phytomonospora endophytica</name>
    <dbReference type="NCBI Taxonomy" id="714109"/>
    <lineage>
        <taxon>Bacteria</taxon>
        <taxon>Bacillati</taxon>
        <taxon>Actinomycetota</taxon>
        <taxon>Actinomycetes</taxon>
        <taxon>Micromonosporales</taxon>
        <taxon>Micromonosporaceae</taxon>
        <taxon>Phytomonospora</taxon>
    </lineage>
</organism>
<feature type="transmembrane region" description="Helical" evidence="1">
    <location>
        <begin position="12"/>
        <end position="30"/>
    </location>
</feature>
<evidence type="ECO:0000313" key="2">
    <source>
        <dbReference type="EMBL" id="MBB6035278.1"/>
    </source>
</evidence>
<feature type="transmembrane region" description="Helical" evidence="1">
    <location>
        <begin position="36"/>
        <end position="55"/>
    </location>
</feature>
<dbReference type="AlphaFoldDB" id="A0A841FNA2"/>
<accession>A0A841FNA2</accession>
<keyword evidence="1" id="KW-0812">Transmembrane</keyword>
<proteinExistence type="predicted"/>
<name>A0A841FNA2_9ACTN</name>
<sequence length="137" mass="14204">MSEPVSVRYARFFPVTALILGGAALAANLLALILGAGLAACVGVVPGALITWLGVSGWKREYFSYARGRIVIGALVGPITREVPGRRGGTIVADGSRIRLLLPDGRRRGAGVARWSAHGGDWARAVAAIRSDTGDPG</sequence>
<keyword evidence="1" id="KW-1133">Transmembrane helix</keyword>
<keyword evidence="3" id="KW-1185">Reference proteome</keyword>
<gene>
    <name evidence="2" type="ORF">HNR73_003135</name>
</gene>
<evidence type="ECO:0000313" key="3">
    <source>
        <dbReference type="Proteomes" id="UP000548476"/>
    </source>
</evidence>
<reference evidence="2 3" key="1">
    <citation type="submission" date="2020-08" db="EMBL/GenBank/DDBJ databases">
        <title>Genomic Encyclopedia of Type Strains, Phase IV (KMG-IV): sequencing the most valuable type-strain genomes for metagenomic binning, comparative biology and taxonomic classification.</title>
        <authorList>
            <person name="Goeker M."/>
        </authorList>
    </citation>
    <scope>NUCLEOTIDE SEQUENCE [LARGE SCALE GENOMIC DNA]</scope>
    <source>
        <strain evidence="2 3">YIM 65646</strain>
    </source>
</reference>
<evidence type="ECO:0000256" key="1">
    <source>
        <dbReference type="SAM" id="Phobius"/>
    </source>
</evidence>
<dbReference type="Proteomes" id="UP000548476">
    <property type="component" value="Unassembled WGS sequence"/>
</dbReference>
<protein>
    <submittedName>
        <fullName evidence="2">Uncharacterized protein</fullName>
    </submittedName>
</protein>
<dbReference type="RefSeq" id="WP_184788128.1">
    <property type="nucleotide sequence ID" value="NZ_BONT01000004.1"/>
</dbReference>